<protein>
    <submittedName>
        <fullName evidence="8">Lysine transporter LysE</fullName>
    </submittedName>
</protein>
<feature type="transmembrane region" description="Helical" evidence="7">
    <location>
        <begin position="113"/>
        <end position="134"/>
    </location>
</feature>
<gene>
    <name evidence="8" type="ORF">CYR34_08655</name>
</gene>
<feature type="transmembrane region" description="Helical" evidence="7">
    <location>
        <begin position="146"/>
        <end position="170"/>
    </location>
</feature>
<feature type="transmembrane region" description="Helical" evidence="7">
    <location>
        <begin position="41"/>
        <end position="69"/>
    </location>
</feature>
<name>A0A2N5EPM0_9GAMM</name>
<evidence type="ECO:0000256" key="5">
    <source>
        <dbReference type="ARBA" id="ARBA00022989"/>
    </source>
</evidence>
<keyword evidence="5 7" id="KW-1133">Transmembrane helix</keyword>
<proteinExistence type="predicted"/>
<dbReference type="GO" id="GO:0005886">
    <property type="term" value="C:plasma membrane"/>
    <property type="evidence" value="ECO:0007669"/>
    <property type="project" value="UniProtKB-SubCell"/>
</dbReference>
<comment type="caution">
    <text evidence="8">The sequence shown here is derived from an EMBL/GenBank/DDBJ whole genome shotgun (WGS) entry which is preliminary data.</text>
</comment>
<sequence>MTLTESLISFSFAAGVLTLTPGLDTALILRTAATENSRKALQAAMGINAGCLVWGALVALGLGALLAASELAFTTLKWIGAGYLCWLGLNMILRPRTAMAPETATAASPGSNWFVKGLFGNLLNPKMGVFYVSFLPQFVPSGYPMAASVFSLAVIHVLIGTLWSCTLIAATRPLARWLRRPAVVKTLDRLTGCVFLAFAARLATTRR</sequence>
<organism evidence="8 9">
    <name type="scientific">Chimaeribacter arupi</name>
    <dbReference type="NCBI Taxonomy" id="2060066"/>
    <lineage>
        <taxon>Bacteria</taxon>
        <taxon>Pseudomonadati</taxon>
        <taxon>Pseudomonadota</taxon>
        <taxon>Gammaproteobacteria</taxon>
        <taxon>Enterobacterales</taxon>
        <taxon>Yersiniaceae</taxon>
        <taxon>Chimaeribacter</taxon>
    </lineage>
</organism>
<dbReference type="InterPro" id="IPR001123">
    <property type="entry name" value="LeuE-type"/>
</dbReference>
<dbReference type="EMBL" id="PJZK01000006">
    <property type="protein sequence ID" value="PLR51243.1"/>
    <property type="molecule type" value="Genomic_DNA"/>
</dbReference>
<keyword evidence="2" id="KW-1003">Cell membrane</keyword>
<dbReference type="AlphaFoldDB" id="A0A2N5EPM0"/>
<dbReference type="OrthoDB" id="9804822at2"/>
<dbReference type="RefSeq" id="WP_101834509.1">
    <property type="nucleotide sequence ID" value="NZ_PJZK01000006.1"/>
</dbReference>
<evidence type="ECO:0000256" key="2">
    <source>
        <dbReference type="ARBA" id="ARBA00022475"/>
    </source>
</evidence>
<dbReference type="PANTHER" id="PTHR30086:SF20">
    <property type="entry name" value="ARGININE EXPORTER PROTEIN ARGO-RELATED"/>
    <property type="match status" value="1"/>
</dbReference>
<evidence type="ECO:0000256" key="6">
    <source>
        <dbReference type="ARBA" id="ARBA00023136"/>
    </source>
</evidence>
<evidence type="ECO:0000256" key="3">
    <source>
        <dbReference type="ARBA" id="ARBA00022692"/>
    </source>
</evidence>
<feature type="transmembrane region" description="Helical" evidence="7">
    <location>
        <begin position="6"/>
        <end position="29"/>
    </location>
</feature>
<accession>A0A2N5EPM0</accession>
<keyword evidence="9" id="KW-1185">Reference proteome</keyword>
<evidence type="ECO:0000256" key="4">
    <source>
        <dbReference type="ARBA" id="ARBA00022970"/>
    </source>
</evidence>
<dbReference type="GO" id="GO:0015171">
    <property type="term" value="F:amino acid transmembrane transporter activity"/>
    <property type="evidence" value="ECO:0007669"/>
    <property type="project" value="TreeGrafter"/>
</dbReference>
<reference evidence="8 9" key="1">
    <citation type="submission" date="2017-12" db="EMBL/GenBank/DDBJ databases">
        <title>Characterization of six clinical isolates of Enterochimera gen. nov., a novel genus of the Yersiniaciae family and the three species Enterochimera arupensis sp. nov., Enterochimera coloradensis sp. nov, and Enterochimera californica sp. nov.</title>
        <authorList>
            <person name="Rossi A."/>
            <person name="Fisher M."/>
        </authorList>
    </citation>
    <scope>NUCLEOTIDE SEQUENCE [LARGE SCALE GENOMIC DNA]</scope>
    <source>
        <strain evidence="8 9">2016Iso1</strain>
    </source>
</reference>
<keyword evidence="4" id="KW-0813">Transport</keyword>
<dbReference type="Proteomes" id="UP000234626">
    <property type="component" value="Unassembled WGS sequence"/>
</dbReference>
<evidence type="ECO:0000313" key="9">
    <source>
        <dbReference type="Proteomes" id="UP000234626"/>
    </source>
</evidence>
<comment type="subcellular location">
    <subcellularLocation>
        <location evidence="1">Cell membrane</location>
        <topology evidence="1">Multi-pass membrane protein</topology>
    </subcellularLocation>
</comment>
<feature type="transmembrane region" description="Helical" evidence="7">
    <location>
        <begin position="75"/>
        <end position="93"/>
    </location>
</feature>
<dbReference type="PIRSF" id="PIRSF006324">
    <property type="entry name" value="LeuE"/>
    <property type="match status" value="1"/>
</dbReference>
<dbReference type="PANTHER" id="PTHR30086">
    <property type="entry name" value="ARGININE EXPORTER PROTEIN ARGO"/>
    <property type="match status" value="1"/>
</dbReference>
<keyword evidence="3 7" id="KW-0812">Transmembrane</keyword>
<dbReference type="Pfam" id="PF01810">
    <property type="entry name" value="LysE"/>
    <property type="match status" value="1"/>
</dbReference>
<evidence type="ECO:0000313" key="8">
    <source>
        <dbReference type="EMBL" id="PLR51243.1"/>
    </source>
</evidence>
<evidence type="ECO:0000256" key="1">
    <source>
        <dbReference type="ARBA" id="ARBA00004651"/>
    </source>
</evidence>
<evidence type="ECO:0000256" key="7">
    <source>
        <dbReference type="SAM" id="Phobius"/>
    </source>
</evidence>
<keyword evidence="6 7" id="KW-0472">Membrane</keyword>
<keyword evidence="4" id="KW-0029">Amino-acid transport</keyword>